<dbReference type="RefSeq" id="WP_158036635.1">
    <property type="nucleotide sequence ID" value="NZ_BAAAZV010000002.1"/>
</dbReference>
<protein>
    <recommendedName>
        <fullName evidence="3">RNase H type-1 domain-containing protein</fullName>
    </recommendedName>
</protein>
<dbReference type="GO" id="GO:0003676">
    <property type="term" value="F:nucleic acid binding"/>
    <property type="evidence" value="ECO:0007669"/>
    <property type="project" value="InterPro"/>
</dbReference>
<dbReference type="GO" id="GO:0004523">
    <property type="term" value="F:RNA-DNA hybrid ribonuclease activity"/>
    <property type="evidence" value="ECO:0007669"/>
    <property type="project" value="InterPro"/>
</dbReference>
<comment type="caution">
    <text evidence="4">The sequence shown here is derived from an EMBL/GenBank/DDBJ whole genome shotgun (WGS) entry which is preliminary data.</text>
</comment>
<evidence type="ECO:0000313" key="4">
    <source>
        <dbReference type="EMBL" id="KAB1631462.1"/>
    </source>
</evidence>
<gene>
    <name evidence="4" type="ORF">F8O02_07500</name>
</gene>
<feature type="compositionally biased region" description="Acidic residues" evidence="2">
    <location>
        <begin position="245"/>
        <end position="258"/>
    </location>
</feature>
<name>A0A7C8BR15_9MICO</name>
<dbReference type="InterPro" id="IPR012337">
    <property type="entry name" value="RNaseH-like_sf"/>
</dbReference>
<dbReference type="Pfam" id="PF00075">
    <property type="entry name" value="RNase_H"/>
    <property type="match status" value="1"/>
</dbReference>
<dbReference type="InterPro" id="IPR036397">
    <property type="entry name" value="RNaseH_sf"/>
</dbReference>
<feature type="domain" description="RNase H type-1" evidence="3">
    <location>
        <begin position="9"/>
        <end position="143"/>
    </location>
</feature>
<sequence length="529" mass="54691">MRPQKTKPADPNVVCYTDASFDPRAKRGVYGWLRPCADDETPEHWIGMRKAPSVNQLEVLAAIAAVLAHRDAEHIVLHTDSHAVIVAFDNARRGEPVTGIPSARVAELHDVLTRVDVEVNKVAAHRTTYWNNVIDRVVRAVMRRLEENAGQVHLPKKDVVRAALEEARRTSTQTARQAERLAAEEAAHAAASEAEAHENAKRELGTMVTDLPAPRFPALVGLASSAGGADGARFGEAGSGRPWGDETESGQTEFDETGVGEPGSGRPESDEAGFSQPGSGGPVFGPAGAGEPLSHGHVEVPFAPPALPVDSPLAPTFGIGAPAGQTGADIISTEAAAGDRGAGADRGAEAGVMAGAGAAGFGASLDAHVETPHPLTPWDLLATASAVEQPAVPFATAGTAPFTGADAESPAAGADETTADLVAPAAGPSAASPTTDQLSGVTSDLTFGAADAIAVTPRIVPPGGDALFGQTEAARPAQVESAKSRQTAEQHSLDALTAENARLRREISRLQHEQEVLREALAIMMRGAH</sequence>
<evidence type="ECO:0000259" key="3">
    <source>
        <dbReference type="PROSITE" id="PS50879"/>
    </source>
</evidence>
<evidence type="ECO:0000313" key="5">
    <source>
        <dbReference type="Proteomes" id="UP000481339"/>
    </source>
</evidence>
<evidence type="ECO:0000256" key="2">
    <source>
        <dbReference type="SAM" id="MobiDB-lite"/>
    </source>
</evidence>
<keyword evidence="5" id="KW-1185">Reference proteome</keyword>
<reference evidence="4 5" key="1">
    <citation type="submission" date="2019-09" db="EMBL/GenBank/DDBJ databases">
        <title>Phylogeny of genus Pseudoclavibacter and closely related genus.</title>
        <authorList>
            <person name="Li Y."/>
        </authorList>
    </citation>
    <scope>NUCLEOTIDE SEQUENCE [LARGE SCALE GENOMIC DNA]</scope>
    <source>
        <strain evidence="4 5">JCM 16921</strain>
    </source>
</reference>
<evidence type="ECO:0000256" key="1">
    <source>
        <dbReference type="SAM" id="Coils"/>
    </source>
</evidence>
<dbReference type="Gene3D" id="3.30.420.10">
    <property type="entry name" value="Ribonuclease H-like superfamily/Ribonuclease H"/>
    <property type="match status" value="1"/>
</dbReference>
<dbReference type="PROSITE" id="PS50879">
    <property type="entry name" value="RNASE_H_1"/>
    <property type="match status" value="1"/>
</dbReference>
<dbReference type="OrthoDB" id="5242520at2"/>
<dbReference type="Proteomes" id="UP000481339">
    <property type="component" value="Unassembled WGS sequence"/>
</dbReference>
<feature type="coiled-coil region" evidence="1">
    <location>
        <begin position="493"/>
        <end position="520"/>
    </location>
</feature>
<feature type="region of interest" description="Disordered" evidence="2">
    <location>
        <begin position="231"/>
        <end position="299"/>
    </location>
</feature>
<dbReference type="SUPFAM" id="SSF53098">
    <property type="entry name" value="Ribonuclease H-like"/>
    <property type="match status" value="1"/>
</dbReference>
<dbReference type="EMBL" id="WBKA01000006">
    <property type="protein sequence ID" value="KAB1631462.1"/>
    <property type="molecule type" value="Genomic_DNA"/>
</dbReference>
<proteinExistence type="predicted"/>
<organism evidence="4 5">
    <name type="scientific">Pseudoclavibacter caeni</name>
    <dbReference type="NCBI Taxonomy" id="908846"/>
    <lineage>
        <taxon>Bacteria</taxon>
        <taxon>Bacillati</taxon>
        <taxon>Actinomycetota</taxon>
        <taxon>Actinomycetes</taxon>
        <taxon>Micrococcales</taxon>
        <taxon>Microbacteriaceae</taxon>
        <taxon>Pseudoclavibacter</taxon>
    </lineage>
</organism>
<accession>A0A7C8BR15</accession>
<dbReference type="InterPro" id="IPR002156">
    <property type="entry name" value="RNaseH_domain"/>
</dbReference>
<keyword evidence="1" id="KW-0175">Coiled coil</keyword>
<dbReference type="AlphaFoldDB" id="A0A7C8BR15"/>